<dbReference type="Gene3D" id="1.25.40.420">
    <property type="match status" value="1"/>
</dbReference>
<proteinExistence type="predicted"/>
<keyword evidence="3" id="KW-0833">Ubl conjugation pathway</keyword>
<dbReference type="PANTHER" id="PTHR46336:SF8">
    <property type="entry name" value="BTB DOMAIN-CONTAINING PROTEIN"/>
    <property type="match status" value="1"/>
</dbReference>
<comment type="pathway">
    <text evidence="2">Protein modification; protein ubiquitination.</text>
</comment>
<dbReference type="Pfam" id="PF07707">
    <property type="entry name" value="BACK"/>
    <property type="match status" value="1"/>
</dbReference>
<feature type="domain" description="BTB" evidence="4">
    <location>
        <begin position="116"/>
        <end position="185"/>
    </location>
</feature>
<dbReference type="InterPro" id="IPR011705">
    <property type="entry name" value="BACK"/>
</dbReference>
<dbReference type="CDD" id="cd18186">
    <property type="entry name" value="BTB_POZ_ZBTB_KLHL-like"/>
    <property type="match status" value="1"/>
</dbReference>
<protein>
    <submittedName>
        <fullName evidence="5">(thale cress) hypothetical protein</fullName>
    </submittedName>
</protein>
<evidence type="ECO:0000256" key="2">
    <source>
        <dbReference type="ARBA" id="ARBA00004906"/>
    </source>
</evidence>
<gene>
    <name evidence="5" type="ORF">AT9943_LOCUS14524</name>
</gene>
<dbReference type="SMART" id="SM00875">
    <property type="entry name" value="BACK"/>
    <property type="match status" value="1"/>
</dbReference>
<organism evidence="5 6">
    <name type="scientific">Arabidopsis thaliana</name>
    <name type="common">Mouse-ear cress</name>
    <dbReference type="NCBI Taxonomy" id="3702"/>
    <lineage>
        <taxon>Eukaryota</taxon>
        <taxon>Viridiplantae</taxon>
        <taxon>Streptophyta</taxon>
        <taxon>Embryophyta</taxon>
        <taxon>Tracheophyta</taxon>
        <taxon>Spermatophyta</taxon>
        <taxon>Magnoliopsida</taxon>
        <taxon>eudicotyledons</taxon>
        <taxon>Gunneridae</taxon>
        <taxon>Pentapetalae</taxon>
        <taxon>rosids</taxon>
        <taxon>malvids</taxon>
        <taxon>Brassicales</taxon>
        <taxon>Brassicaceae</taxon>
        <taxon>Camelineae</taxon>
        <taxon>Arabidopsis</taxon>
    </lineage>
</organism>
<dbReference type="AlphaFoldDB" id="A0A7G2F012"/>
<evidence type="ECO:0000259" key="4">
    <source>
        <dbReference type="PROSITE" id="PS50097"/>
    </source>
</evidence>
<dbReference type="SMART" id="SM00225">
    <property type="entry name" value="BTB"/>
    <property type="match status" value="1"/>
</dbReference>
<dbReference type="InterPro" id="IPR045890">
    <property type="entry name" value="POB1-like"/>
</dbReference>
<name>A0A7G2F012_ARATH</name>
<dbReference type="Proteomes" id="UP000516314">
    <property type="component" value="Chromosome 4"/>
</dbReference>
<dbReference type="InterPro" id="IPR000210">
    <property type="entry name" value="BTB/POZ_dom"/>
</dbReference>
<dbReference type="FunFam" id="1.25.40.420:FF:000008">
    <property type="entry name" value="BTB/POZ domain-containing protein POB1"/>
    <property type="match status" value="1"/>
</dbReference>
<dbReference type="InterPro" id="IPR011333">
    <property type="entry name" value="SKP1/BTB/POZ_sf"/>
</dbReference>
<dbReference type="UniPathway" id="UPA00143"/>
<dbReference type="Gene3D" id="3.30.710.10">
    <property type="entry name" value="Potassium Channel Kv1.1, Chain A"/>
    <property type="match status" value="1"/>
</dbReference>
<dbReference type="PANTHER" id="PTHR46336">
    <property type="entry name" value="OS02G0260700 PROTEIN"/>
    <property type="match status" value="1"/>
</dbReference>
<dbReference type="EMBL" id="LR881469">
    <property type="protein sequence ID" value="CAD5326782.1"/>
    <property type="molecule type" value="Genomic_DNA"/>
</dbReference>
<accession>A0A7G2F012</accession>
<dbReference type="GO" id="GO:0016567">
    <property type="term" value="P:protein ubiquitination"/>
    <property type="evidence" value="ECO:0007669"/>
    <property type="project" value="UniProtKB-UniPathway"/>
</dbReference>
<sequence length="532" mass="59808">MDLSLSGGDFRFAFNNVNFSDRLLRIEITQSSGEGEVICSSIVDWARDHKRRREDVTNHTNGYFFLYATCHVESDLNKNSCEIVNENSNNKTQVLVTAAEQEPKSGGEDENERLTNNNTSVLSVQELHISSAILAAKSPFFYKLFSNGMLESEQKQMTLKIDASEETAVMELLKFMYSNSLSVTASSALLDVLMVADKFEVASCMKYCSQLLLKMPMTLESSLLLLDLPSTLLMADSVKPLTNAARQFIASRYKNMSKITMEELMALPLVGIKAILASDGLEIQSEDVVYEVVLKWVKSHYSVLEARQEVLGSHLARYIRFPHMTTDRLKKILTSNDFRPSVASKLVVEALFFKTESLAHQHVLLAHEQPASTSRRFAKRAYVHRPIKIVEFAVPRPQCIIYLDLKRKECESIYPSSRISSQQFTLGGQGFFLSAQCNMDHLCLIHCFGLFIGMQENGSASASVTVDYDFSVRSKPTMEFVGKFKGIYTFTGGKAVGCRNLLGIPWDIFTAKNCPYFINDVLHLRADLSIRL</sequence>
<evidence type="ECO:0000256" key="3">
    <source>
        <dbReference type="ARBA" id="ARBA00022786"/>
    </source>
</evidence>
<evidence type="ECO:0000313" key="6">
    <source>
        <dbReference type="Proteomes" id="UP000516314"/>
    </source>
</evidence>
<comment type="function">
    <text evidence="1">May act as a substrate-specific adapter of an E3 ubiquitin-protein ligase complex (CUL3-RBX1-BTB) which mediates the ubiquitination and subsequent proteasomal degradation of target proteins.</text>
</comment>
<evidence type="ECO:0000256" key="1">
    <source>
        <dbReference type="ARBA" id="ARBA00002668"/>
    </source>
</evidence>
<dbReference type="Pfam" id="PF00651">
    <property type="entry name" value="BTB"/>
    <property type="match status" value="1"/>
</dbReference>
<dbReference type="SUPFAM" id="SSF54695">
    <property type="entry name" value="POZ domain"/>
    <property type="match status" value="1"/>
</dbReference>
<dbReference type="PROSITE" id="PS50097">
    <property type="entry name" value="BTB"/>
    <property type="match status" value="1"/>
</dbReference>
<reference evidence="5 6" key="1">
    <citation type="submission" date="2020-09" db="EMBL/GenBank/DDBJ databases">
        <authorList>
            <person name="Ashkenazy H."/>
        </authorList>
    </citation>
    <scope>NUCLEOTIDE SEQUENCE [LARGE SCALE GENOMIC DNA]</scope>
    <source>
        <strain evidence="6">cv. Cdm-0</strain>
    </source>
</reference>
<evidence type="ECO:0000313" key="5">
    <source>
        <dbReference type="EMBL" id="CAD5326782.1"/>
    </source>
</evidence>